<dbReference type="EMBL" id="PDCK01000040">
    <property type="protein sequence ID" value="PRQ47801.1"/>
    <property type="molecule type" value="Genomic_DNA"/>
</dbReference>
<reference evidence="1 2" key="1">
    <citation type="journal article" date="2018" name="Nat. Genet.">
        <title>The Rosa genome provides new insights in the design of modern roses.</title>
        <authorList>
            <person name="Bendahmane M."/>
        </authorList>
    </citation>
    <scope>NUCLEOTIDE SEQUENCE [LARGE SCALE GENOMIC DNA]</scope>
    <source>
        <strain evidence="2">cv. Old Blush</strain>
    </source>
</reference>
<accession>A0A2P6RN33</accession>
<protein>
    <submittedName>
        <fullName evidence="1">Putative non-specific serine/threonine protein kinase</fullName>
        <ecNumber evidence="1">2.7.11.1</ecNumber>
    </submittedName>
</protein>
<keyword evidence="1" id="KW-0808">Transferase</keyword>
<dbReference type="Gene3D" id="3.80.10.10">
    <property type="entry name" value="Ribonuclease Inhibitor"/>
    <property type="match status" value="1"/>
</dbReference>
<dbReference type="GO" id="GO:0004674">
    <property type="term" value="F:protein serine/threonine kinase activity"/>
    <property type="evidence" value="ECO:0007669"/>
    <property type="project" value="UniProtKB-KW"/>
</dbReference>
<comment type="caution">
    <text evidence="1">The sequence shown here is derived from an EMBL/GenBank/DDBJ whole genome shotgun (WGS) entry which is preliminary data.</text>
</comment>
<keyword evidence="2" id="KW-1185">Reference proteome</keyword>
<proteinExistence type="predicted"/>
<dbReference type="InterPro" id="IPR032675">
    <property type="entry name" value="LRR_dom_sf"/>
</dbReference>
<keyword evidence="1" id="KW-0418">Kinase</keyword>
<keyword evidence="1" id="KW-0723">Serine/threonine-protein kinase</keyword>
<sequence length="61" mass="6941">MSLANMTNLAFLDLSYNNLSGPVPRFVSTSQFLHTNLKHIKFWDCRSGSQTHTNLKQSKTL</sequence>
<gene>
    <name evidence="1" type="ORF">RchiOBHm_Chr2g0103661</name>
</gene>
<dbReference type="Proteomes" id="UP000238479">
    <property type="component" value="Chromosome 2"/>
</dbReference>
<name>A0A2P6RN33_ROSCH</name>
<evidence type="ECO:0000313" key="2">
    <source>
        <dbReference type="Proteomes" id="UP000238479"/>
    </source>
</evidence>
<dbReference type="Gramene" id="PRQ47801">
    <property type="protein sequence ID" value="PRQ47801"/>
    <property type="gene ID" value="RchiOBHm_Chr2g0103661"/>
</dbReference>
<organism evidence="1 2">
    <name type="scientific">Rosa chinensis</name>
    <name type="common">China rose</name>
    <dbReference type="NCBI Taxonomy" id="74649"/>
    <lineage>
        <taxon>Eukaryota</taxon>
        <taxon>Viridiplantae</taxon>
        <taxon>Streptophyta</taxon>
        <taxon>Embryophyta</taxon>
        <taxon>Tracheophyta</taxon>
        <taxon>Spermatophyta</taxon>
        <taxon>Magnoliopsida</taxon>
        <taxon>eudicotyledons</taxon>
        <taxon>Gunneridae</taxon>
        <taxon>Pentapetalae</taxon>
        <taxon>rosids</taxon>
        <taxon>fabids</taxon>
        <taxon>Rosales</taxon>
        <taxon>Rosaceae</taxon>
        <taxon>Rosoideae</taxon>
        <taxon>Rosoideae incertae sedis</taxon>
        <taxon>Rosa</taxon>
    </lineage>
</organism>
<dbReference type="EC" id="2.7.11.1" evidence="1"/>
<evidence type="ECO:0000313" key="1">
    <source>
        <dbReference type="EMBL" id="PRQ47801.1"/>
    </source>
</evidence>
<dbReference type="AlphaFoldDB" id="A0A2P6RN33"/>
<dbReference type="SUPFAM" id="SSF52047">
    <property type="entry name" value="RNI-like"/>
    <property type="match status" value="1"/>
</dbReference>